<evidence type="ECO:0000313" key="1">
    <source>
        <dbReference type="EMBL" id="KAK7845956.1"/>
    </source>
</evidence>
<accession>A0AAW0L535</accession>
<dbReference type="Proteomes" id="UP000237347">
    <property type="component" value="Unassembled WGS sequence"/>
</dbReference>
<dbReference type="EMBL" id="PKMF04000162">
    <property type="protein sequence ID" value="KAK7845956.1"/>
    <property type="molecule type" value="Genomic_DNA"/>
</dbReference>
<keyword evidence="2" id="KW-1185">Reference proteome</keyword>
<name>A0AAW0L535_QUESU</name>
<sequence>MKASVVSGSESPATSPWVITFDFRRLGDVGLRRQSAQWLPNTSSSGRIKSIALRSIFAAINEASSSPLYLSNAV</sequence>
<evidence type="ECO:0000313" key="2">
    <source>
        <dbReference type="Proteomes" id="UP000237347"/>
    </source>
</evidence>
<dbReference type="AlphaFoldDB" id="A0AAW0L535"/>
<reference evidence="1 2" key="1">
    <citation type="journal article" date="2018" name="Sci. Data">
        <title>The draft genome sequence of cork oak.</title>
        <authorList>
            <person name="Ramos A.M."/>
            <person name="Usie A."/>
            <person name="Barbosa P."/>
            <person name="Barros P.M."/>
            <person name="Capote T."/>
            <person name="Chaves I."/>
            <person name="Simoes F."/>
            <person name="Abreu I."/>
            <person name="Carrasquinho I."/>
            <person name="Faro C."/>
            <person name="Guimaraes J.B."/>
            <person name="Mendonca D."/>
            <person name="Nobrega F."/>
            <person name="Rodrigues L."/>
            <person name="Saibo N.J.M."/>
            <person name="Varela M.C."/>
            <person name="Egas C."/>
            <person name="Matos J."/>
            <person name="Miguel C.M."/>
            <person name="Oliveira M.M."/>
            <person name="Ricardo C.P."/>
            <person name="Goncalves S."/>
        </authorList>
    </citation>
    <scope>NUCLEOTIDE SEQUENCE [LARGE SCALE GENOMIC DNA]</scope>
    <source>
        <strain evidence="2">cv. HL8</strain>
    </source>
</reference>
<organism evidence="1 2">
    <name type="scientific">Quercus suber</name>
    <name type="common">Cork oak</name>
    <dbReference type="NCBI Taxonomy" id="58331"/>
    <lineage>
        <taxon>Eukaryota</taxon>
        <taxon>Viridiplantae</taxon>
        <taxon>Streptophyta</taxon>
        <taxon>Embryophyta</taxon>
        <taxon>Tracheophyta</taxon>
        <taxon>Spermatophyta</taxon>
        <taxon>Magnoliopsida</taxon>
        <taxon>eudicotyledons</taxon>
        <taxon>Gunneridae</taxon>
        <taxon>Pentapetalae</taxon>
        <taxon>rosids</taxon>
        <taxon>fabids</taxon>
        <taxon>Fagales</taxon>
        <taxon>Fagaceae</taxon>
        <taxon>Quercus</taxon>
    </lineage>
</organism>
<protein>
    <submittedName>
        <fullName evidence="1">Uncharacterized protein</fullName>
    </submittedName>
</protein>
<proteinExistence type="predicted"/>
<comment type="caution">
    <text evidence="1">The sequence shown here is derived from an EMBL/GenBank/DDBJ whole genome shotgun (WGS) entry which is preliminary data.</text>
</comment>
<gene>
    <name evidence="1" type="ORF">CFP56_008544</name>
</gene>